<accession>A0ACD3AP65</accession>
<gene>
    <name evidence="1" type="ORF">BDN72DRAFT_842855</name>
</gene>
<dbReference type="EMBL" id="ML208372">
    <property type="protein sequence ID" value="TFK67585.1"/>
    <property type="molecule type" value="Genomic_DNA"/>
</dbReference>
<evidence type="ECO:0000313" key="2">
    <source>
        <dbReference type="Proteomes" id="UP000308600"/>
    </source>
</evidence>
<organism evidence="1 2">
    <name type="scientific">Pluteus cervinus</name>
    <dbReference type="NCBI Taxonomy" id="181527"/>
    <lineage>
        <taxon>Eukaryota</taxon>
        <taxon>Fungi</taxon>
        <taxon>Dikarya</taxon>
        <taxon>Basidiomycota</taxon>
        <taxon>Agaricomycotina</taxon>
        <taxon>Agaricomycetes</taxon>
        <taxon>Agaricomycetidae</taxon>
        <taxon>Agaricales</taxon>
        <taxon>Pluteineae</taxon>
        <taxon>Pluteaceae</taxon>
        <taxon>Pluteus</taxon>
    </lineage>
</organism>
<protein>
    <submittedName>
        <fullName evidence="1">Uncharacterized protein</fullName>
    </submittedName>
</protein>
<name>A0ACD3AP65_9AGAR</name>
<keyword evidence="2" id="KW-1185">Reference proteome</keyword>
<evidence type="ECO:0000313" key="1">
    <source>
        <dbReference type="EMBL" id="TFK67585.1"/>
    </source>
</evidence>
<proteinExistence type="predicted"/>
<reference evidence="1 2" key="1">
    <citation type="journal article" date="2019" name="Nat. Ecol. Evol.">
        <title>Megaphylogeny resolves global patterns of mushroom evolution.</title>
        <authorList>
            <person name="Varga T."/>
            <person name="Krizsan K."/>
            <person name="Foldi C."/>
            <person name="Dima B."/>
            <person name="Sanchez-Garcia M."/>
            <person name="Sanchez-Ramirez S."/>
            <person name="Szollosi G.J."/>
            <person name="Szarkandi J.G."/>
            <person name="Papp V."/>
            <person name="Albert L."/>
            <person name="Andreopoulos W."/>
            <person name="Angelini C."/>
            <person name="Antonin V."/>
            <person name="Barry K.W."/>
            <person name="Bougher N.L."/>
            <person name="Buchanan P."/>
            <person name="Buyck B."/>
            <person name="Bense V."/>
            <person name="Catcheside P."/>
            <person name="Chovatia M."/>
            <person name="Cooper J."/>
            <person name="Damon W."/>
            <person name="Desjardin D."/>
            <person name="Finy P."/>
            <person name="Geml J."/>
            <person name="Haridas S."/>
            <person name="Hughes K."/>
            <person name="Justo A."/>
            <person name="Karasinski D."/>
            <person name="Kautmanova I."/>
            <person name="Kiss B."/>
            <person name="Kocsube S."/>
            <person name="Kotiranta H."/>
            <person name="LaButti K.M."/>
            <person name="Lechner B.E."/>
            <person name="Liimatainen K."/>
            <person name="Lipzen A."/>
            <person name="Lukacs Z."/>
            <person name="Mihaltcheva S."/>
            <person name="Morgado L.N."/>
            <person name="Niskanen T."/>
            <person name="Noordeloos M.E."/>
            <person name="Ohm R.A."/>
            <person name="Ortiz-Santana B."/>
            <person name="Ovrebo C."/>
            <person name="Racz N."/>
            <person name="Riley R."/>
            <person name="Savchenko A."/>
            <person name="Shiryaev A."/>
            <person name="Soop K."/>
            <person name="Spirin V."/>
            <person name="Szebenyi C."/>
            <person name="Tomsovsky M."/>
            <person name="Tulloss R.E."/>
            <person name="Uehling J."/>
            <person name="Grigoriev I.V."/>
            <person name="Vagvolgyi C."/>
            <person name="Papp T."/>
            <person name="Martin F.M."/>
            <person name="Miettinen O."/>
            <person name="Hibbett D.S."/>
            <person name="Nagy L.G."/>
        </authorList>
    </citation>
    <scope>NUCLEOTIDE SEQUENCE [LARGE SCALE GENOMIC DNA]</scope>
    <source>
        <strain evidence="1 2">NL-1719</strain>
    </source>
</reference>
<sequence length="82" mass="8528">MAGSYIILGRAIKNEHFALGVLGAAFGGAWLATAGKKSTPPPKTTQEAKASVPINAGSSEEEEFIKKFIAEAEKEEAGAAKH</sequence>
<dbReference type="Proteomes" id="UP000308600">
    <property type="component" value="Unassembled WGS sequence"/>
</dbReference>